<keyword evidence="5 6" id="KW-0665">Pyrimidine biosynthesis</keyword>
<dbReference type="RefSeq" id="WP_192281919.1">
    <property type="nucleotide sequence ID" value="NZ_JACZDF010000008.1"/>
</dbReference>
<keyword evidence="6" id="KW-0862">Zinc</keyword>
<keyword evidence="9" id="KW-1185">Reference proteome</keyword>
<keyword evidence="3 6" id="KW-0479">Metal-binding</keyword>
<dbReference type="InterPro" id="IPR011059">
    <property type="entry name" value="Metal-dep_hydrolase_composite"/>
</dbReference>
<feature type="binding site" evidence="6">
    <location>
        <position position="184"/>
    </location>
    <ligand>
        <name>Zn(2+)</name>
        <dbReference type="ChEBI" id="CHEBI:29105"/>
        <label>2</label>
    </ligand>
</feature>
<evidence type="ECO:0000313" key="9">
    <source>
        <dbReference type="Proteomes" id="UP000642107"/>
    </source>
</evidence>
<evidence type="ECO:0000313" key="8">
    <source>
        <dbReference type="EMBL" id="MBD9700393.1"/>
    </source>
</evidence>
<dbReference type="SUPFAM" id="SSF51338">
    <property type="entry name" value="Composite domain of metallo-dependent hydrolases"/>
    <property type="match status" value="1"/>
</dbReference>
<feature type="active site" evidence="6">
    <location>
        <position position="310"/>
    </location>
</feature>
<dbReference type="InterPro" id="IPR032466">
    <property type="entry name" value="Metal_Hydrolase"/>
</dbReference>
<feature type="binding site" evidence="6">
    <location>
        <position position="283"/>
    </location>
    <ligand>
        <name>substrate</name>
    </ligand>
</feature>
<evidence type="ECO:0000256" key="3">
    <source>
        <dbReference type="ARBA" id="ARBA00022723"/>
    </source>
</evidence>
<sequence length="449" mass="47287">MTAQNRPVLLTAARILGGEPQDVLLADGVIAKVAPAGSLEVPEGALVIDATDKVLLPGLVDLHTHLREPGREDAETVLTGTRAAALGGFTAVHAMANTTPVADTAGVVEQVWRLGNDAGWVDVFPVGAVSVGLAGEQLAELGAMASSAARVRVFSDDGKCVHDPVLMRRALEYVKAFDGVIAQHSQEPRLTDGSQMHEGVVSAEIGLRGWPAVAEEAIIARDVLLAEHVGSRLHVCHLSTAGSVEIVRWAKSRGLPVTAEVTPHHLVLTDELARGYDPVFKVNPPLRTAEDVEAVRAGLADGTIDIVATDHAPHPVEDKDCEWDAAAFGMTGLETALAVVQETMVETGRLTWEDVARVLSTNPARIGRVDDRHGRPVAEGEPANLTLVDPTVRRTVDPALQGTMSRNSPFAGRELPGQVVATFLRGRPTVLDGEALAPAGEPAPQGTIA</sequence>
<feature type="binding site" evidence="6">
    <location>
        <begin position="65"/>
        <end position="67"/>
    </location>
    <ligand>
        <name>substrate</name>
    </ligand>
</feature>
<comment type="pathway">
    <text evidence="6">Pyrimidine metabolism; UMP biosynthesis via de novo pathway; (S)-dihydroorotate from bicarbonate: step 3/3.</text>
</comment>
<feature type="binding site" evidence="6">
    <location>
        <position position="65"/>
    </location>
    <ligand>
        <name>Zn(2+)</name>
        <dbReference type="ChEBI" id="CHEBI:29105"/>
        <label>1</label>
    </ligand>
</feature>
<dbReference type="EMBL" id="JACZDF010000008">
    <property type="protein sequence ID" value="MBD9700393.1"/>
    <property type="molecule type" value="Genomic_DNA"/>
</dbReference>
<comment type="function">
    <text evidence="1 6">Catalyzes the reversible cyclization of carbamoyl aspartate to dihydroorotate.</text>
</comment>
<comment type="similarity">
    <text evidence="2 6">Belongs to the metallo-dependent hydrolases superfamily. DHOase family. Class I DHOase subfamily.</text>
</comment>
<comment type="caution">
    <text evidence="8">The sequence shown here is derived from an EMBL/GenBank/DDBJ whole genome shotgun (WGS) entry which is preliminary data.</text>
</comment>
<feature type="binding site" evidence="6">
    <location>
        <begin position="328"/>
        <end position="329"/>
    </location>
    <ligand>
        <name>substrate</name>
    </ligand>
</feature>
<dbReference type="InterPro" id="IPR024403">
    <property type="entry name" value="DHOase_cat"/>
</dbReference>
<dbReference type="NCBIfam" id="TIGR00857">
    <property type="entry name" value="pyrC_multi"/>
    <property type="match status" value="1"/>
</dbReference>
<dbReference type="PANTHER" id="PTHR43668:SF2">
    <property type="entry name" value="ALLANTOINASE"/>
    <property type="match status" value="1"/>
</dbReference>
<dbReference type="Proteomes" id="UP000642107">
    <property type="component" value="Unassembled WGS sequence"/>
</dbReference>
<evidence type="ECO:0000256" key="4">
    <source>
        <dbReference type="ARBA" id="ARBA00022801"/>
    </source>
</evidence>
<feature type="binding site" evidence="6">
    <location>
        <position position="157"/>
    </location>
    <ligand>
        <name>Zn(2+)</name>
        <dbReference type="ChEBI" id="CHEBI:29105"/>
        <label>2</label>
    </ligand>
</feature>
<evidence type="ECO:0000259" key="7">
    <source>
        <dbReference type="Pfam" id="PF12890"/>
    </source>
</evidence>
<keyword evidence="4 6" id="KW-0378">Hydrolase</keyword>
<accession>A0ABR9DTR0</accession>
<dbReference type="Gene3D" id="2.30.40.10">
    <property type="entry name" value="Urease, subunit C, domain 1"/>
    <property type="match status" value="1"/>
</dbReference>
<name>A0ABR9DTR0_9MICO</name>
<evidence type="ECO:0000256" key="6">
    <source>
        <dbReference type="HAMAP-Rule" id="MF_00220"/>
    </source>
</evidence>
<feature type="binding site" evidence="6">
    <location>
        <position position="157"/>
    </location>
    <ligand>
        <name>Zn(2+)</name>
        <dbReference type="ChEBI" id="CHEBI:29105"/>
        <label>1</label>
    </ligand>
</feature>
<dbReference type="PROSITE" id="PS00483">
    <property type="entry name" value="DIHYDROOROTASE_2"/>
    <property type="match status" value="1"/>
</dbReference>
<dbReference type="NCBIfam" id="NF006836">
    <property type="entry name" value="PRK09357.1-1"/>
    <property type="match status" value="1"/>
</dbReference>
<reference evidence="8 9" key="1">
    <citation type="submission" date="2020-09" db="EMBL/GenBank/DDBJ databases">
        <title>Flavimobilis rhizosphaerae sp. nov., isolated from rhizosphere soil of Spartina alterniflora.</title>
        <authorList>
            <person name="Hanqin C."/>
        </authorList>
    </citation>
    <scope>NUCLEOTIDE SEQUENCE [LARGE SCALE GENOMIC DNA]</scope>
    <source>
        <strain evidence="8 9">GY 10621</strain>
    </source>
</reference>
<dbReference type="InterPro" id="IPR002195">
    <property type="entry name" value="Dihydroorotase_CS"/>
</dbReference>
<feature type="binding site" evidence="6">
    <location>
        <position position="314"/>
    </location>
    <ligand>
        <name>substrate</name>
    </ligand>
</feature>
<dbReference type="CDD" id="cd01317">
    <property type="entry name" value="DHOase_IIa"/>
    <property type="match status" value="1"/>
</dbReference>
<protein>
    <recommendedName>
        <fullName evidence="6">Dihydroorotase</fullName>
        <shortName evidence="6">DHOase</shortName>
        <ecNumber evidence="6">3.5.2.3</ecNumber>
    </recommendedName>
</protein>
<feature type="binding site" evidence="6">
    <location>
        <position position="237"/>
    </location>
    <ligand>
        <name>Zn(2+)</name>
        <dbReference type="ChEBI" id="CHEBI:29105"/>
        <label>2</label>
    </ligand>
</feature>
<dbReference type="HAMAP" id="MF_00220_B">
    <property type="entry name" value="PyrC_classI_B"/>
    <property type="match status" value="1"/>
</dbReference>
<organism evidence="8 9">
    <name type="scientific">Flavimobilis rhizosphaerae</name>
    <dbReference type="NCBI Taxonomy" id="2775421"/>
    <lineage>
        <taxon>Bacteria</taxon>
        <taxon>Bacillati</taxon>
        <taxon>Actinomycetota</taxon>
        <taxon>Actinomycetes</taxon>
        <taxon>Micrococcales</taxon>
        <taxon>Jonesiaceae</taxon>
        <taxon>Flavimobilis</taxon>
    </lineage>
</organism>
<feature type="binding site" evidence="6">
    <location>
        <position position="310"/>
    </location>
    <ligand>
        <name>Zn(2+)</name>
        <dbReference type="ChEBI" id="CHEBI:29105"/>
        <label>1</label>
    </ligand>
</feature>
<dbReference type="InterPro" id="IPR004722">
    <property type="entry name" value="DHOase"/>
</dbReference>
<comment type="catalytic activity">
    <reaction evidence="6">
        <text>(S)-dihydroorotate + H2O = N-carbamoyl-L-aspartate + H(+)</text>
        <dbReference type="Rhea" id="RHEA:24296"/>
        <dbReference type="ChEBI" id="CHEBI:15377"/>
        <dbReference type="ChEBI" id="CHEBI:15378"/>
        <dbReference type="ChEBI" id="CHEBI:30864"/>
        <dbReference type="ChEBI" id="CHEBI:32814"/>
        <dbReference type="EC" id="3.5.2.3"/>
    </reaction>
</comment>
<feature type="binding site" evidence="6">
    <location>
        <position position="97"/>
    </location>
    <ligand>
        <name>substrate</name>
    </ligand>
</feature>
<dbReference type="PANTHER" id="PTHR43668">
    <property type="entry name" value="ALLANTOINASE"/>
    <property type="match status" value="1"/>
</dbReference>
<gene>
    <name evidence="6" type="primary">pyrC</name>
    <name evidence="8" type="ORF">IGS67_13010</name>
</gene>
<dbReference type="SUPFAM" id="SSF51556">
    <property type="entry name" value="Metallo-dependent hydrolases"/>
    <property type="match status" value="1"/>
</dbReference>
<dbReference type="GO" id="GO:0004151">
    <property type="term" value="F:dihydroorotase activity"/>
    <property type="evidence" value="ECO:0007669"/>
    <property type="project" value="UniProtKB-EC"/>
</dbReference>
<evidence type="ECO:0000256" key="1">
    <source>
        <dbReference type="ARBA" id="ARBA00002368"/>
    </source>
</evidence>
<feature type="domain" description="Dihydroorotase catalytic" evidence="7">
    <location>
        <begin position="53"/>
        <end position="240"/>
    </location>
</feature>
<dbReference type="InterPro" id="IPR050138">
    <property type="entry name" value="DHOase/Allantoinase_Hydrolase"/>
</dbReference>
<evidence type="ECO:0000256" key="5">
    <source>
        <dbReference type="ARBA" id="ARBA00022975"/>
    </source>
</evidence>
<feature type="binding site" evidence="6">
    <location>
        <position position="63"/>
    </location>
    <ligand>
        <name>Zn(2+)</name>
        <dbReference type="ChEBI" id="CHEBI:29105"/>
        <label>1</label>
    </ligand>
</feature>
<dbReference type="Gene3D" id="3.20.20.140">
    <property type="entry name" value="Metal-dependent hydrolases"/>
    <property type="match status" value="1"/>
</dbReference>
<evidence type="ECO:0000256" key="2">
    <source>
        <dbReference type="ARBA" id="ARBA00010286"/>
    </source>
</evidence>
<proteinExistence type="inferred from homology"/>
<comment type="cofactor">
    <cofactor evidence="6">
        <name>Zn(2+)</name>
        <dbReference type="ChEBI" id="CHEBI:29105"/>
    </cofactor>
    <text evidence="6">Binds 2 Zn(2+) ions per subunit.</text>
</comment>
<dbReference type="EC" id="3.5.2.3" evidence="6"/>
<dbReference type="Pfam" id="PF12890">
    <property type="entry name" value="DHOase"/>
    <property type="match status" value="1"/>
</dbReference>